<evidence type="ECO:0000313" key="1">
    <source>
        <dbReference type="EMBL" id="CAE0367376.1"/>
    </source>
</evidence>
<dbReference type="AlphaFoldDB" id="A0A7S3JY61"/>
<accession>A0A7S3JY61</accession>
<protein>
    <submittedName>
        <fullName evidence="1">Uncharacterized protein</fullName>
    </submittedName>
</protein>
<proteinExistence type="predicted"/>
<sequence>MEKSALPFLFAFSSSIPLSLSFTFGPISRSFLFLLCVNSSTFYLSLYTLCTLRFVEVQDIFESAVLAKEILIRESIRPRIGALCNAQLSDDLYEGSILNISGDNVLFSYDNKSIDVPLSDIDAFVLQPLDIRNTTLENFCSIQFVTSYEDFWLPRIALRRLPVKRQSIDSPNFRTPFSINLTFHELQLEISRFDSCIAQSLSTASQPSRSL</sequence>
<organism evidence="1">
    <name type="scientific">Aureoumbra lagunensis</name>
    <dbReference type="NCBI Taxonomy" id="44058"/>
    <lineage>
        <taxon>Eukaryota</taxon>
        <taxon>Sar</taxon>
        <taxon>Stramenopiles</taxon>
        <taxon>Ochrophyta</taxon>
        <taxon>Pelagophyceae</taxon>
        <taxon>Pelagomonadales</taxon>
        <taxon>Aureoumbra</taxon>
    </lineage>
</organism>
<dbReference type="EMBL" id="HBIJ01011903">
    <property type="protein sequence ID" value="CAE0367376.1"/>
    <property type="molecule type" value="Transcribed_RNA"/>
</dbReference>
<reference evidence="1" key="1">
    <citation type="submission" date="2021-01" db="EMBL/GenBank/DDBJ databases">
        <authorList>
            <person name="Corre E."/>
            <person name="Pelletier E."/>
            <person name="Niang G."/>
            <person name="Scheremetjew M."/>
            <person name="Finn R."/>
            <person name="Kale V."/>
            <person name="Holt S."/>
            <person name="Cochrane G."/>
            <person name="Meng A."/>
            <person name="Brown T."/>
            <person name="Cohen L."/>
        </authorList>
    </citation>
    <scope>NUCLEOTIDE SEQUENCE</scope>
    <source>
        <strain evidence="1">CCMP1510</strain>
    </source>
</reference>
<gene>
    <name evidence="1" type="ORF">ALAG00032_LOCUS8125</name>
</gene>
<name>A0A7S3JY61_9STRA</name>